<accession>A0AA91VCX8</accession>
<dbReference type="Proteomes" id="UP000221020">
    <property type="component" value="Unassembled WGS sequence"/>
</dbReference>
<comment type="caution">
    <text evidence="1">The sequence shown here is derived from an EMBL/GenBank/DDBJ whole genome shotgun (WGS) entry which is preliminary data.</text>
</comment>
<dbReference type="EMBL" id="NVOR01000038">
    <property type="protein sequence ID" value="PED82308.1"/>
    <property type="molecule type" value="Genomic_DNA"/>
</dbReference>
<proteinExistence type="predicted"/>
<sequence>MKIKDVVLNLFKIAEIYEIVTTDKRTIQGEVRSKDEYGIYFVTMGEPVFLMWYQIEEVNKLRAKVTFDKVEM</sequence>
<name>A0AA91VCX8_9BACI</name>
<evidence type="ECO:0000313" key="1">
    <source>
        <dbReference type="EMBL" id="PED82308.1"/>
    </source>
</evidence>
<evidence type="ECO:0000313" key="2">
    <source>
        <dbReference type="Proteomes" id="UP000221020"/>
    </source>
</evidence>
<reference evidence="1 2" key="1">
    <citation type="submission" date="2017-09" db="EMBL/GenBank/DDBJ databases">
        <title>Large-scale bioinformatics analysis of Bacillus genomes uncovers conserved roles of natural products in bacterial physiology.</title>
        <authorList>
            <consortium name="Agbiome Team Llc"/>
            <person name="Bleich R.M."/>
            <person name="Grubbs K.J."/>
            <person name="Santa Maria K.C."/>
            <person name="Allen S.E."/>
            <person name="Farag S."/>
            <person name="Shank E.A."/>
            <person name="Bowers A."/>
        </authorList>
    </citation>
    <scope>NUCLEOTIDE SEQUENCE [LARGE SCALE GENOMIC DNA]</scope>
    <source>
        <strain evidence="1 2">AFS092012</strain>
    </source>
</reference>
<dbReference type="RefSeq" id="WP_097963220.1">
    <property type="nucleotide sequence ID" value="NZ_NVOR01000038.1"/>
</dbReference>
<protein>
    <submittedName>
        <fullName evidence="1">Uncharacterized protein</fullName>
    </submittedName>
</protein>
<gene>
    <name evidence="1" type="ORF">CON65_12555</name>
</gene>
<dbReference type="AlphaFoldDB" id="A0AA91VCX8"/>
<organism evidence="1 2">
    <name type="scientific">Bacillus pseudomycoides</name>
    <dbReference type="NCBI Taxonomy" id="64104"/>
    <lineage>
        <taxon>Bacteria</taxon>
        <taxon>Bacillati</taxon>
        <taxon>Bacillota</taxon>
        <taxon>Bacilli</taxon>
        <taxon>Bacillales</taxon>
        <taxon>Bacillaceae</taxon>
        <taxon>Bacillus</taxon>
        <taxon>Bacillus cereus group</taxon>
    </lineage>
</organism>